<reference evidence="1 2" key="1">
    <citation type="submission" date="2014-04" db="EMBL/GenBank/DDBJ databases">
        <title>Evolutionary Origins and Diversification of the Mycorrhizal Mutualists.</title>
        <authorList>
            <consortium name="DOE Joint Genome Institute"/>
            <consortium name="Mycorrhizal Genomics Consortium"/>
            <person name="Kohler A."/>
            <person name="Kuo A."/>
            <person name="Nagy L.G."/>
            <person name="Floudas D."/>
            <person name="Copeland A."/>
            <person name="Barry K.W."/>
            <person name="Cichocki N."/>
            <person name="Veneault-Fourrey C."/>
            <person name="LaButti K."/>
            <person name="Lindquist E.A."/>
            <person name="Lipzen A."/>
            <person name="Lundell T."/>
            <person name="Morin E."/>
            <person name="Murat C."/>
            <person name="Riley R."/>
            <person name="Ohm R."/>
            <person name="Sun H."/>
            <person name="Tunlid A."/>
            <person name="Henrissat B."/>
            <person name="Grigoriev I.V."/>
            <person name="Hibbett D.S."/>
            <person name="Martin F."/>
        </authorList>
    </citation>
    <scope>NUCLEOTIDE SEQUENCE [LARGE SCALE GENOMIC DNA]</scope>
    <source>
        <strain evidence="1 2">FD-317 M1</strain>
    </source>
</reference>
<dbReference type="HOGENOM" id="CLU_645651_0_0_1"/>
<sequence>MSLRQSWERRVPNEISSIVIENLADNFPALRNTALACRDFAALAQPHIFREIDLEENYCHQVLFRSYPRVHRLASLLQNSEINRYVQRLHLSSSGIPSDVVAHILRHLTALTSLSIHDPECRLFQEIETSSVRGTLKQLHLYSPFPCRWDFVSFKRMLLSLSDLEVLAVCGSRRFSEPGAFLLPSSLRMASFTKINADLLRAIGAGLQISPLPFLHTLILDPFAAIPRGHVDWNGLASDTQIIYKVHTDYFTDPFRQARSFTFATRGIAATKLMFICLQSPWIAQPFACIISHLPGTVRELCINITAEAQDAHCYDRSLPRSPSREWTEFDSALVKRHEQGLLHRVCFRCTKCEGTGSPKHYIFSYSSLHNPTNEKIVLENRTILDEVEDNLPRSKGRGFLEVDRDTVFFEPTM</sequence>
<evidence type="ECO:0000313" key="2">
    <source>
        <dbReference type="Proteomes" id="UP000053593"/>
    </source>
</evidence>
<proteinExistence type="predicted"/>
<name>A0A0D0CAM1_9AGAR</name>
<dbReference type="Proteomes" id="UP000053593">
    <property type="component" value="Unassembled WGS sequence"/>
</dbReference>
<keyword evidence="2" id="KW-1185">Reference proteome</keyword>
<organism evidence="1 2">
    <name type="scientific">Collybiopsis luxurians FD-317 M1</name>
    <dbReference type="NCBI Taxonomy" id="944289"/>
    <lineage>
        <taxon>Eukaryota</taxon>
        <taxon>Fungi</taxon>
        <taxon>Dikarya</taxon>
        <taxon>Basidiomycota</taxon>
        <taxon>Agaricomycotina</taxon>
        <taxon>Agaricomycetes</taxon>
        <taxon>Agaricomycetidae</taxon>
        <taxon>Agaricales</taxon>
        <taxon>Marasmiineae</taxon>
        <taxon>Omphalotaceae</taxon>
        <taxon>Collybiopsis</taxon>
        <taxon>Collybiopsis luxurians</taxon>
    </lineage>
</organism>
<dbReference type="OrthoDB" id="2745898at2759"/>
<dbReference type="Gene3D" id="3.80.10.10">
    <property type="entry name" value="Ribonuclease Inhibitor"/>
    <property type="match status" value="1"/>
</dbReference>
<gene>
    <name evidence="1" type="ORF">GYMLUDRAFT_44460</name>
</gene>
<dbReference type="SUPFAM" id="SSF52047">
    <property type="entry name" value="RNI-like"/>
    <property type="match status" value="1"/>
</dbReference>
<evidence type="ECO:0008006" key="3">
    <source>
        <dbReference type="Google" id="ProtNLM"/>
    </source>
</evidence>
<protein>
    <recommendedName>
        <fullName evidence="3">F-box domain-containing protein</fullName>
    </recommendedName>
</protein>
<dbReference type="AlphaFoldDB" id="A0A0D0CAM1"/>
<accession>A0A0D0CAM1</accession>
<dbReference type="InterPro" id="IPR032675">
    <property type="entry name" value="LRR_dom_sf"/>
</dbReference>
<dbReference type="EMBL" id="KN834779">
    <property type="protein sequence ID" value="KIK59484.1"/>
    <property type="molecule type" value="Genomic_DNA"/>
</dbReference>
<evidence type="ECO:0000313" key="1">
    <source>
        <dbReference type="EMBL" id="KIK59484.1"/>
    </source>
</evidence>